<sequence>MVFNRLKREQCDRTKHDSSFSHWKILIGPSDWEDHSKGNEGSARYRIHNLPQKLCPGVYELGVAVSHNGLGRQIYKLTTDPRRVVVVYLGKADNVRARLQRYGRTGAHLSNISSSDDSSLQTGRSLFQDIFSQGFPIVYRWAPMQNEGDALRTEAQLLSTFDYAWNTISNGTRRPDDILQMLNKLASGTRTFSDVTKLLLPFTQRKVGIPIKSSKLPLTDDKLDEADNGSYNILSRVFKFNRSRPRIVVQDTTSRAIHENAKICGVILADGSICQRPPVEKRVRCAEHKGMRIKVSTAKAIRAPKLELETIVGNAYRYQNVSQDVEEPPQRKVESHVQESFTKTLICGIILDDGSTCTRQPVKGRKRCHEHKGKRIRGNQK</sequence>
<reference evidence="1" key="1">
    <citation type="submission" date="2023-10" db="EMBL/GenBank/DDBJ databases">
        <authorList>
            <person name="Rodriguez Cubillos JULIANA M."/>
            <person name="De Vega J."/>
        </authorList>
    </citation>
    <scope>NUCLEOTIDE SEQUENCE</scope>
</reference>
<dbReference type="Proteomes" id="UP001177021">
    <property type="component" value="Unassembled WGS sequence"/>
</dbReference>
<dbReference type="EMBL" id="CASHSV030000615">
    <property type="protein sequence ID" value="CAJ2671632.1"/>
    <property type="molecule type" value="Genomic_DNA"/>
</dbReference>
<organism evidence="1 2">
    <name type="scientific">Trifolium pratense</name>
    <name type="common">Red clover</name>
    <dbReference type="NCBI Taxonomy" id="57577"/>
    <lineage>
        <taxon>Eukaryota</taxon>
        <taxon>Viridiplantae</taxon>
        <taxon>Streptophyta</taxon>
        <taxon>Embryophyta</taxon>
        <taxon>Tracheophyta</taxon>
        <taxon>Spermatophyta</taxon>
        <taxon>Magnoliopsida</taxon>
        <taxon>eudicotyledons</taxon>
        <taxon>Gunneridae</taxon>
        <taxon>Pentapetalae</taxon>
        <taxon>rosids</taxon>
        <taxon>fabids</taxon>
        <taxon>Fabales</taxon>
        <taxon>Fabaceae</taxon>
        <taxon>Papilionoideae</taxon>
        <taxon>50 kb inversion clade</taxon>
        <taxon>NPAAA clade</taxon>
        <taxon>Hologalegina</taxon>
        <taxon>IRL clade</taxon>
        <taxon>Trifolieae</taxon>
        <taxon>Trifolium</taxon>
    </lineage>
</organism>
<name>A0ACB0LPZ4_TRIPR</name>
<comment type="caution">
    <text evidence="1">The sequence shown here is derived from an EMBL/GenBank/DDBJ whole genome shotgun (WGS) entry which is preliminary data.</text>
</comment>
<keyword evidence="2" id="KW-1185">Reference proteome</keyword>
<evidence type="ECO:0000313" key="1">
    <source>
        <dbReference type="EMBL" id="CAJ2671632.1"/>
    </source>
</evidence>
<accession>A0ACB0LPZ4</accession>
<proteinExistence type="predicted"/>
<evidence type="ECO:0000313" key="2">
    <source>
        <dbReference type="Proteomes" id="UP001177021"/>
    </source>
</evidence>
<gene>
    <name evidence="1" type="ORF">MILVUS5_LOCUS35428</name>
</gene>
<protein>
    <submittedName>
        <fullName evidence="1">Uncharacterized protein</fullName>
    </submittedName>
</protein>